<dbReference type="EMBL" id="LR796245">
    <property type="protein sequence ID" value="CAB4130625.1"/>
    <property type="molecule type" value="Genomic_DNA"/>
</dbReference>
<protein>
    <submittedName>
        <fullName evidence="1">Uncharacterized protein</fullName>
    </submittedName>
</protein>
<gene>
    <name evidence="1" type="ORF">UFOVP129_11</name>
</gene>
<reference evidence="1" key="1">
    <citation type="submission" date="2020-04" db="EMBL/GenBank/DDBJ databases">
        <authorList>
            <person name="Chiriac C."/>
            <person name="Salcher M."/>
            <person name="Ghai R."/>
            <person name="Kavagutti S V."/>
        </authorList>
    </citation>
    <scope>NUCLEOTIDE SEQUENCE</scope>
</reference>
<organism evidence="1">
    <name type="scientific">uncultured Caudovirales phage</name>
    <dbReference type="NCBI Taxonomy" id="2100421"/>
    <lineage>
        <taxon>Viruses</taxon>
        <taxon>Duplodnaviria</taxon>
        <taxon>Heunggongvirae</taxon>
        <taxon>Uroviricota</taxon>
        <taxon>Caudoviricetes</taxon>
        <taxon>Peduoviridae</taxon>
        <taxon>Maltschvirus</taxon>
        <taxon>Maltschvirus maltsch</taxon>
    </lineage>
</organism>
<evidence type="ECO:0000313" key="1">
    <source>
        <dbReference type="EMBL" id="CAB4130625.1"/>
    </source>
</evidence>
<sequence>MTKNSYPEKPVVNFVAVPIAMDKINAIIAKSTAPLEVKIAAQIICRNETGNGHSVINGTNPTGTQADSGRWASIWDKSIVATCLKNEGMTGKERRFVVFDKLETGVAFLINRIEAKGIYIGENVDSAYYKGTVTTPTQLAVAYWDEWVMGNNSKPSTQFISDFTSMYNQAKKLFL</sequence>
<proteinExistence type="predicted"/>
<accession>A0A6J5L9G9</accession>
<name>A0A6J5L9G9_9CAUD</name>